<dbReference type="PROSITE" id="PS51677">
    <property type="entry name" value="NODB"/>
    <property type="match status" value="1"/>
</dbReference>
<dbReference type="GO" id="GO:0016020">
    <property type="term" value="C:membrane"/>
    <property type="evidence" value="ECO:0007669"/>
    <property type="project" value="TreeGrafter"/>
</dbReference>
<sequence>MYKKALAAMLMAFAAMSSHAAGPVSVAIGDRGTWPTSIDSTENFDLASRAELLAFGKALADSERLSDAELQSRLKVKSFDRASVDRIRGRYWKRLTGNYLNASANCTPSAPFCVKVHGEADFMNAAKAFAVPADSPYRAWSSQARTFHNTYLDELLRLAALFPKVSSEIDTYSSREIDGNEFADRTFLLTFDDGPTTAGGTTDSLLRTLRDARLNGVFFTLGTRLQARLQQAGASSMAYAYRGMCVGAHGWEHRSHATWPSWEESVARSIGLAQANLPDSFVPLFRPPYGQRRADSGDFFVSQGLRVALWNIDSQDWNEKVSADEVKQRVLTLMLLWRRGIILFHDIHPKAQVAVPWLHDRLTASGVQWMDCKRLVATNAD</sequence>
<dbReference type="GO" id="GO:0005975">
    <property type="term" value="P:carbohydrate metabolic process"/>
    <property type="evidence" value="ECO:0007669"/>
    <property type="project" value="InterPro"/>
</dbReference>
<dbReference type="PANTHER" id="PTHR10587">
    <property type="entry name" value="GLYCOSYL TRANSFERASE-RELATED"/>
    <property type="match status" value="1"/>
</dbReference>
<dbReference type="Pfam" id="PF01522">
    <property type="entry name" value="Polysacc_deac_1"/>
    <property type="match status" value="1"/>
</dbReference>
<keyword evidence="3" id="KW-0732">Signal</keyword>
<dbReference type="SUPFAM" id="SSF88713">
    <property type="entry name" value="Glycoside hydrolase/deacetylase"/>
    <property type="match status" value="1"/>
</dbReference>
<comment type="caution">
    <text evidence="5">The sequence shown here is derived from an EMBL/GenBank/DDBJ whole genome shotgun (WGS) entry which is preliminary data.</text>
</comment>
<dbReference type="AlphaFoldDB" id="A0A656QBJ9"/>
<organism evidence="5 6">
    <name type="scientific">Caballeronia zhejiangensis</name>
    <dbReference type="NCBI Taxonomy" id="871203"/>
    <lineage>
        <taxon>Bacteria</taxon>
        <taxon>Pseudomonadati</taxon>
        <taxon>Pseudomonadota</taxon>
        <taxon>Betaproteobacteria</taxon>
        <taxon>Burkholderiales</taxon>
        <taxon>Burkholderiaceae</taxon>
        <taxon>Caballeronia</taxon>
    </lineage>
</organism>
<dbReference type="InterPro" id="IPR011330">
    <property type="entry name" value="Glyco_hydro/deAcase_b/a-brl"/>
</dbReference>
<dbReference type="GO" id="GO:0016810">
    <property type="term" value="F:hydrolase activity, acting on carbon-nitrogen (but not peptide) bonds"/>
    <property type="evidence" value="ECO:0007669"/>
    <property type="project" value="InterPro"/>
</dbReference>
<keyword evidence="1" id="KW-0479">Metal-binding</keyword>
<evidence type="ECO:0000256" key="3">
    <source>
        <dbReference type="SAM" id="SignalP"/>
    </source>
</evidence>
<protein>
    <submittedName>
        <fullName evidence="5">Polysaccharide deacetylase</fullName>
    </submittedName>
</protein>
<dbReference type="PANTHER" id="PTHR10587:SF133">
    <property type="entry name" value="CHITIN DEACETYLASE 1-RELATED"/>
    <property type="match status" value="1"/>
</dbReference>
<dbReference type="Gene3D" id="3.20.20.370">
    <property type="entry name" value="Glycoside hydrolase/deacetylase"/>
    <property type="match status" value="1"/>
</dbReference>
<dbReference type="Proteomes" id="UP000027451">
    <property type="component" value="Unassembled WGS sequence"/>
</dbReference>
<evidence type="ECO:0000256" key="1">
    <source>
        <dbReference type="ARBA" id="ARBA00022723"/>
    </source>
</evidence>
<evidence type="ECO:0000256" key="2">
    <source>
        <dbReference type="ARBA" id="ARBA00022801"/>
    </source>
</evidence>
<evidence type="ECO:0000313" key="6">
    <source>
        <dbReference type="Proteomes" id="UP000027451"/>
    </source>
</evidence>
<dbReference type="InterPro" id="IPR002509">
    <property type="entry name" value="NODB_dom"/>
</dbReference>
<dbReference type="InterPro" id="IPR050248">
    <property type="entry name" value="Polysacc_deacetylase_ArnD"/>
</dbReference>
<feature type="chain" id="PRO_5024841210" evidence="3">
    <location>
        <begin position="21"/>
        <end position="381"/>
    </location>
</feature>
<dbReference type="GO" id="GO:0046872">
    <property type="term" value="F:metal ion binding"/>
    <property type="evidence" value="ECO:0007669"/>
    <property type="project" value="UniProtKB-KW"/>
</dbReference>
<evidence type="ECO:0000259" key="4">
    <source>
        <dbReference type="PROSITE" id="PS51677"/>
    </source>
</evidence>
<name>A0A656QBJ9_9BURK</name>
<proteinExistence type="predicted"/>
<dbReference type="CDD" id="cd10917">
    <property type="entry name" value="CE4_NodB_like_6s_7s"/>
    <property type="match status" value="1"/>
</dbReference>
<keyword evidence="6" id="KW-1185">Reference proteome</keyword>
<dbReference type="EMBL" id="JFHD01000048">
    <property type="protein sequence ID" value="KDR25365.1"/>
    <property type="molecule type" value="Genomic_DNA"/>
</dbReference>
<dbReference type="RefSeq" id="WP_051996807.1">
    <property type="nucleotide sequence ID" value="NZ_JFHD01000048.1"/>
</dbReference>
<gene>
    <name evidence="5" type="ORF">BG60_28585</name>
</gene>
<reference evidence="5 6" key="1">
    <citation type="submission" date="2014-03" db="EMBL/GenBank/DDBJ databases">
        <title>Draft Genome Sequences of Four Burkholderia Strains.</title>
        <authorList>
            <person name="Liu X.Y."/>
            <person name="Li C.X."/>
            <person name="Xu J.H."/>
        </authorList>
    </citation>
    <scope>NUCLEOTIDE SEQUENCE [LARGE SCALE GENOMIC DNA]</scope>
    <source>
        <strain evidence="5 6">OP-1</strain>
    </source>
</reference>
<feature type="domain" description="NodB homology" evidence="4">
    <location>
        <begin position="185"/>
        <end position="370"/>
    </location>
</feature>
<accession>A0A656QBJ9</accession>
<evidence type="ECO:0000313" key="5">
    <source>
        <dbReference type="EMBL" id="KDR25365.1"/>
    </source>
</evidence>
<keyword evidence="2" id="KW-0378">Hydrolase</keyword>
<feature type="signal peptide" evidence="3">
    <location>
        <begin position="1"/>
        <end position="20"/>
    </location>
</feature>